<evidence type="ECO:0000313" key="2">
    <source>
        <dbReference type="Proteomes" id="UP000031563"/>
    </source>
</evidence>
<evidence type="ECO:0000313" key="1">
    <source>
        <dbReference type="EMBL" id="KKB41992.1"/>
    </source>
</evidence>
<dbReference type="InterPro" id="IPR036491">
    <property type="entry name" value="YugN-like_sf"/>
</dbReference>
<protein>
    <recommendedName>
        <fullName evidence="3">YugN-like family protein</fullName>
    </recommendedName>
</protein>
<organism evidence="1 2">
    <name type="scientific">Bacillus thermotolerans</name>
    <name type="common">Quasibacillus thermotolerans</name>
    <dbReference type="NCBI Taxonomy" id="1221996"/>
    <lineage>
        <taxon>Bacteria</taxon>
        <taxon>Bacillati</taxon>
        <taxon>Bacillota</taxon>
        <taxon>Bacilli</taxon>
        <taxon>Bacillales</taxon>
        <taxon>Bacillaceae</taxon>
        <taxon>Bacillus</taxon>
    </lineage>
</organism>
<dbReference type="Pfam" id="PF08868">
    <property type="entry name" value="YugN"/>
    <property type="match status" value="1"/>
</dbReference>
<dbReference type="OrthoDB" id="2988890at2"/>
<comment type="caution">
    <text evidence="1">The sequence shown here is derived from an EMBL/GenBank/DDBJ whole genome shotgun (WGS) entry which is preliminary data.</text>
</comment>
<dbReference type="InterPro" id="IPR014967">
    <property type="entry name" value="Uncharacterised_YugN-like"/>
</dbReference>
<dbReference type="AlphaFoldDB" id="A0A0F5I9Y4"/>
<sequence>MIELTSTLEGKTFPLHELERKLKPLGYAIGGGWEYDHGFFDYKMSSEEGYQFLRLPFRAVEGQLDSPGVVVQLGSPFVLAHIYQRGIDEFASPGNIGGSLNQFAAPEDPDGQVPDRYVITAKRLLEEAENVINA</sequence>
<dbReference type="Proteomes" id="UP000031563">
    <property type="component" value="Unassembled WGS sequence"/>
</dbReference>
<dbReference type="Gene3D" id="3.30.310.100">
    <property type="entry name" value="YugN-like"/>
    <property type="match status" value="1"/>
</dbReference>
<dbReference type="SUPFAM" id="SSF160755">
    <property type="entry name" value="YugN-like"/>
    <property type="match status" value="1"/>
</dbReference>
<proteinExistence type="predicted"/>
<name>A0A0F5I9Y4_BACTR</name>
<keyword evidence="2" id="KW-1185">Reference proteome</keyword>
<evidence type="ECO:0008006" key="3">
    <source>
        <dbReference type="Google" id="ProtNLM"/>
    </source>
</evidence>
<dbReference type="STRING" id="1221996.QY95_00415"/>
<reference evidence="1" key="1">
    <citation type="submission" date="2015-02" db="EMBL/GenBank/DDBJ databases">
        <title>Genome Assembly of Bacillaceae bacterium MTCC 8252.</title>
        <authorList>
            <person name="Verma A."/>
            <person name="Khatri I."/>
            <person name="Mual P."/>
            <person name="Subramanian S."/>
            <person name="Krishnamurthi S."/>
        </authorList>
    </citation>
    <scope>NUCLEOTIDE SEQUENCE [LARGE SCALE GENOMIC DNA]</scope>
    <source>
        <strain evidence="1">MTCC 8252</strain>
    </source>
</reference>
<dbReference type="RefSeq" id="WP_040037361.1">
    <property type="nucleotide sequence ID" value="NZ_JWIQ02000042.1"/>
</dbReference>
<accession>A0A0F5I9Y4</accession>
<gene>
    <name evidence="1" type="ORF">QY95_00415</name>
</gene>
<dbReference type="EMBL" id="JWIR02000016">
    <property type="protein sequence ID" value="KKB41992.1"/>
    <property type="molecule type" value="Genomic_DNA"/>
</dbReference>